<reference evidence="1 2" key="1">
    <citation type="submission" date="2023-07" db="EMBL/GenBank/DDBJ databases">
        <title>Genomic Encyclopedia of Type Strains, Phase IV (KMG-IV): sequencing the most valuable type-strain genomes for metagenomic binning, comparative biology and taxonomic classification.</title>
        <authorList>
            <person name="Goeker M."/>
        </authorList>
    </citation>
    <scope>NUCLEOTIDE SEQUENCE [LARGE SCALE GENOMIC DNA]</scope>
    <source>
        <strain evidence="1 2">DSM 18695</strain>
    </source>
</reference>
<comment type="caution">
    <text evidence="1">The sequence shown here is derived from an EMBL/GenBank/DDBJ whole genome shotgun (WGS) entry which is preliminary data.</text>
</comment>
<protein>
    <recommendedName>
        <fullName evidence="3">DOMON-like domain-containing protein</fullName>
    </recommendedName>
</protein>
<dbReference type="RefSeq" id="WP_307345880.1">
    <property type="nucleotide sequence ID" value="NZ_JAUSVS010000001.1"/>
</dbReference>
<dbReference type="CDD" id="cd09627">
    <property type="entry name" value="DOMON_murB_like"/>
    <property type="match status" value="1"/>
</dbReference>
<dbReference type="EMBL" id="JAUSVS010000001">
    <property type="protein sequence ID" value="MDQ0462895.1"/>
    <property type="molecule type" value="Genomic_DNA"/>
</dbReference>
<evidence type="ECO:0000313" key="2">
    <source>
        <dbReference type="Proteomes" id="UP001228905"/>
    </source>
</evidence>
<evidence type="ECO:0008006" key="3">
    <source>
        <dbReference type="Google" id="ProtNLM"/>
    </source>
</evidence>
<evidence type="ECO:0000313" key="1">
    <source>
        <dbReference type="EMBL" id="MDQ0462895.1"/>
    </source>
</evidence>
<organism evidence="1 2">
    <name type="scientific">Caulobacter ginsengisoli</name>
    <dbReference type="NCBI Taxonomy" id="400775"/>
    <lineage>
        <taxon>Bacteria</taxon>
        <taxon>Pseudomonadati</taxon>
        <taxon>Pseudomonadota</taxon>
        <taxon>Alphaproteobacteria</taxon>
        <taxon>Caulobacterales</taxon>
        <taxon>Caulobacteraceae</taxon>
        <taxon>Caulobacter</taxon>
    </lineage>
</organism>
<gene>
    <name evidence="1" type="ORF">QO010_000643</name>
</gene>
<name>A0ABU0ILK0_9CAUL</name>
<dbReference type="Proteomes" id="UP001228905">
    <property type="component" value="Unassembled WGS sequence"/>
</dbReference>
<sequence>MLLALKAHPDNPSPPSGIGSVEYIEVDVLRGTPQTLTLTWLLTGDLGGIVLPAFRGRSRQDDLWKHSCFELFVRGEGESYYEFNFSPSGGWAAYRLASYRGEMTNAPGTPVLDHGFRTGSKSLSMVATLDLSGLPGLSLAEPLRIGLSAIIEDPGGQRSFWALAHPPGEPDFHNPVAFAGDIPTMDYA</sequence>
<keyword evidence="2" id="KW-1185">Reference proteome</keyword>
<proteinExistence type="predicted"/>
<accession>A0ABU0ILK0</accession>
<dbReference type="Gene3D" id="2.60.40.1190">
    <property type="match status" value="1"/>
</dbReference>